<evidence type="ECO:0000256" key="2">
    <source>
        <dbReference type="ARBA" id="ARBA00022475"/>
    </source>
</evidence>
<feature type="transmembrane region" description="Helical" evidence="6">
    <location>
        <begin position="235"/>
        <end position="255"/>
    </location>
</feature>
<dbReference type="PANTHER" id="PTHR30250:SF21">
    <property type="entry name" value="LIPID II FLIPPASE MURJ"/>
    <property type="match status" value="1"/>
</dbReference>
<evidence type="ECO:0000256" key="4">
    <source>
        <dbReference type="ARBA" id="ARBA00022989"/>
    </source>
</evidence>
<dbReference type="InterPro" id="IPR002797">
    <property type="entry name" value="Polysacc_synth"/>
</dbReference>
<dbReference type="Proteomes" id="UP001314903">
    <property type="component" value="Unassembled WGS sequence"/>
</dbReference>
<dbReference type="CDD" id="cd13124">
    <property type="entry name" value="MATE_SpoVB_like"/>
    <property type="match status" value="1"/>
</dbReference>
<dbReference type="PANTHER" id="PTHR30250">
    <property type="entry name" value="PST FAMILY PREDICTED COLANIC ACID TRANSPORTER"/>
    <property type="match status" value="1"/>
</dbReference>
<evidence type="ECO:0000256" key="3">
    <source>
        <dbReference type="ARBA" id="ARBA00022692"/>
    </source>
</evidence>
<sequence length="529" mass="57045">MSKNSFVKGAFILGSAGLVVKILGAFFRIPLGRLIEGEGMGYYQTAYPIYVLLLAISTSGFPIAISKMVSERRALGDYKGAHRVFTITFRILLVLGIVTFSMFFFGANFIVGTLFKNPKAYYSMLSLAPALLFVPIMAAFRGYFQGRNNMTPTAVSQIIEQGARVGFGLVLAYILMPRGAEYAAAGGSFGATAGAIFGMIFIIFVYRLNKPKIDKELKRSEHFPEEPVNEIIKNLLIIAIPIIIGASVLPIMNMIDVSIVMRRLIASGYTQAEANTLYGQLTGMAATLINLPQVLTMSIAMSIVPIISQSLAVNDIDEARKNAKLGVRMAILLGLPAGVGLMVLATPIMQLLYPSEPASVGKILFVMSIGVVFLSLIQTLTGILQGMGKSSIPVMNLFIGAIFKFIATYTLTSIPSLNVRGAALGTVIAYIVAGVLDLYWVKRLLKIEFEMADFVVKPLITVSLMGVVAKVSHMILVSALGNSLATVIAISLGAMVYGVTLVLIGGITKEEIERLPKGKKISKFIPDRK</sequence>
<feature type="transmembrane region" description="Helical" evidence="6">
    <location>
        <begin position="121"/>
        <end position="143"/>
    </location>
</feature>
<accession>A0ABS4KL68</accession>
<dbReference type="Pfam" id="PF01943">
    <property type="entry name" value="Polysacc_synt"/>
    <property type="match status" value="1"/>
</dbReference>
<proteinExistence type="predicted"/>
<evidence type="ECO:0000256" key="6">
    <source>
        <dbReference type="SAM" id="Phobius"/>
    </source>
</evidence>
<evidence type="ECO:0000256" key="5">
    <source>
        <dbReference type="ARBA" id="ARBA00023136"/>
    </source>
</evidence>
<feature type="transmembrane region" description="Helical" evidence="6">
    <location>
        <begin position="87"/>
        <end position="115"/>
    </location>
</feature>
<evidence type="ECO:0000313" key="7">
    <source>
        <dbReference type="EMBL" id="MBP2028080.1"/>
    </source>
</evidence>
<gene>
    <name evidence="7" type="ORF">J2Z35_001879</name>
</gene>
<comment type="subcellular location">
    <subcellularLocation>
        <location evidence="1">Cell membrane</location>
        <topology evidence="1">Multi-pass membrane protein</topology>
    </subcellularLocation>
</comment>
<keyword evidence="5 6" id="KW-0472">Membrane</keyword>
<feature type="transmembrane region" description="Helical" evidence="6">
    <location>
        <begin position="325"/>
        <end position="351"/>
    </location>
</feature>
<reference evidence="7 8" key="1">
    <citation type="submission" date="2021-03" db="EMBL/GenBank/DDBJ databases">
        <title>Genomic Encyclopedia of Type Strains, Phase IV (KMG-IV): sequencing the most valuable type-strain genomes for metagenomic binning, comparative biology and taxonomic classification.</title>
        <authorList>
            <person name="Goeker M."/>
        </authorList>
    </citation>
    <scope>NUCLEOTIDE SEQUENCE [LARGE SCALE GENOMIC DNA]</scope>
    <source>
        <strain evidence="7 8">DSM 27512</strain>
    </source>
</reference>
<feature type="transmembrane region" description="Helical" evidence="6">
    <location>
        <begin position="396"/>
        <end position="415"/>
    </location>
</feature>
<evidence type="ECO:0000313" key="8">
    <source>
        <dbReference type="Proteomes" id="UP001314903"/>
    </source>
</evidence>
<keyword evidence="3 6" id="KW-0812">Transmembrane</keyword>
<name>A0ABS4KL68_9FIRM</name>
<feature type="transmembrane region" description="Helical" evidence="6">
    <location>
        <begin position="487"/>
        <end position="507"/>
    </location>
</feature>
<dbReference type="PIRSF" id="PIRSF038958">
    <property type="entry name" value="PG_synth_SpoVB"/>
    <property type="match status" value="1"/>
</dbReference>
<feature type="transmembrane region" description="Helical" evidence="6">
    <location>
        <begin position="294"/>
        <end position="313"/>
    </location>
</feature>
<feature type="transmembrane region" description="Helical" evidence="6">
    <location>
        <begin position="462"/>
        <end position="481"/>
    </location>
</feature>
<dbReference type="InterPro" id="IPR050833">
    <property type="entry name" value="Poly_Biosynth_Transport"/>
</dbReference>
<feature type="transmembrane region" description="Helical" evidence="6">
    <location>
        <begin position="47"/>
        <end position="66"/>
    </location>
</feature>
<feature type="transmembrane region" description="Helical" evidence="6">
    <location>
        <begin position="363"/>
        <end position="384"/>
    </location>
</feature>
<keyword evidence="4 6" id="KW-1133">Transmembrane helix</keyword>
<feature type="transmembrane region" description="Helical" evidence="6">
    <location>
        <begin position="7"/>
        <end position="27"/>
    </location>
</feature>
<dbReference type="InterPro" id="IPR024923">
    <property type="entry name" value="PG_synth_SpoVB"/>
</dbReference>
<feature type="transmembrane region" description="Helical" evidence="6">
    <location>
        <begin position="421"/>
        <end position="441"/>
    </location>
</feature>
<keyword evidence="2" id="KW-1003">Cell membrane</keyword>
<feature type="transmembrane region" description="Helical" evidence="6">
    <location>
        <begin position="155"/>
        <end position="176"/>
    </location>
</feature>
<comment type="caution">
    <text evidence="7">The sequence shown here is derived from an EMBL/GenBank/DDBJ whole genome shotgun (WGS) entry which is preliminary data.</text>
</comment>
<dbReference type="EMBL" id="JAGGLI010000020">
    <property type="protein sequence ID" value="MBP2028080.1"/>
    <property type="molecule type" value="Genomic_DNA"/>
</dbReference>
<evidence type="ECO:0000256" key="1">
    <source>
        <dbReference type="ARBA" id="ARBA00004651"/>
    </source>
</evidence>
<organism evidence="7 8">
    <name type="scientific">Acetoanaerobium pronyense</name>
    <dbReference type="NCBI Taxonomy" id="1482736"/>
    <lineage>
        <taxon>Bacteria</taxon>
        <taxon>Bacillati</taxon>
        <taxon>Bacillota</taxon>
        <taxon>Clostridia</taxon>
        <taxon>Peptostreptococcales</taxon>
        <taxon>Filifactoraceae</taxon>
        <taxon>Acetoanaerobium</taxon>
    </lineage>
</organism>
<keyword evidence="8" id="KW-1185">Reference proteome</keyword>
<dbReference type="RefSeq" id="WP_209661136.1">
    <property type="nucleotide sequence ID" value="NZ_JAGGLI010000020.1"/>
</dbReference>
<feature type="transmembrane region" description="Helical" evidence="6">
    <location>
        <begin position="182"/>
        <end position="206"/>
    </location>
</feature>
<protein>
    <submittedName>
        <fullName evidence="7">Stage V sporulation protein B</fullName>
    </submittedName>
</protein>